<sequence>MTAEIGHFAMILALMIAVAQATVPIYGAWRRILPLMRFADGAAVAQLGFVALAMAMLLRAFAATDLSVAVVANNANAAMPLHFRLSAAWGNHEGSLLLWVLILSVFGAAVALLGRSLPATLKARTLAVQGMIAVSFLALSLFTSNPFERLHPAPAQGMELNPLLQDIGLILHPPFLYLGYVGFSIVFSFAVAALIEGRIDAAWARLVRPWVLLAWIFLTIGITLGSFWAYYELGWGGWWFWDPVENASFMPWLVGTALLHSALVVERRQTLIVWTILLAILTFSLSLIGTFVVRSGVITSVHAFAADPARGVGVLVILSAFTGGALTLFALRSGDFDQSATFRPVSREGALILNNILLVVATATVFLGTFYPLFVEMIGPEKISVGPPYFNRSFGPIMAVLALALSVGPFLRWKRDQLGAALIRLRWPLAAAGLAALAATALGGMTGLGAALGLGLAIWLVLGAFWIVVARAQPSRLPRARAWTLLRTTPLATWGTVLAHAGLGLLIAGITCMTLWEEEIIAALKEGESISAGGYDFTLQSVRVTLEANYEVERASFAVERDARPVTVMEAERRYYPVSRRVTTEAAIAPRFLSNLYVSVSGPSGTGKWGVRVYYHPFVILIWLGPLIMALGGLLSLIDRRFRVGTLSARPAAQAVRA</sequence>
<comment type="caution">
    <text evidence="13">The sequence shown here is derived from an EMBL/GenBank/DDBJ whole genome shotgun (WGS) entry which is preliminary data.</text>
</comment>
<feature type="transmembrane region" description="Helical" evidence="10">
    <location>
        <begin position="249"/>
        <end position="265"/>
    </location>
</feature>
<evidence type="ECO:0000256" key="7">
    <source>
        <dbReference type="ARBA" id="ARBA00022989"/>
    </source>
</evidence>
<feature type="transmembrane region" description="Helical" evidence="10">
    <location>
        <begin position="352"/>
        <end position="374"/>
    </location>
</feature>
<keyword evidence="7 10" id="KW-1133">Transmembrane helix</keyword>
<dbReference type="Pfam" id="PF01578">
    <property type="entry name" value="Cytochrom_C_asm"/>
    <property type="match status" value="1"/>
</dbReference>
<keyword evidence="14" id="KW-1185">Reference proteome</keyword>
<evidence type="ECO:0000256" key="3">
    <source>
        <dbReference type="ARBA" id="ARBA00022475"/>
    </source>
</evidence>
<evidence type="ECO:0000256" key="4">
    <source>
        <dbReference type="ARBA" id="ARBA00022519"/>
    </source>
</evidence>
<keyword evidence="4" id="KW-0997">Cell inner membrane</keyword>
<dbReference type="NCBIfam" id="TIGR00353">
    <property type="entry name" value="nrfE"/>
    <property type="match status" value="1"/>
</dbReference>
<evidence type="ECO:0000313" key="14">
    <source>
        <dbReference type="Proteomes" id="UP001652503"/>
    </source>
</evidence>
<dbReference type="PANTHER" id="PTHR43653:SF1">
    <property type="entry name" value="CYTOCHROME C-TYPE BIOGENESIS PROTEIN CCMF"/>
    <property type="match status" value="1"/>
</dbReference>
<dbReference type="InterPro" id="IPR003568">
    <property type="entry name" value="Cyt_c_biogenesis_CcmF"/>
</dbReference>
<evidence type="ECO:0000256" key="8">
    <source>
        <dbReference type="ARBA" id="ARBA00023136"/>
    </source>
</evidence>
<keyword evidence="6" id="KW-0201">Cytochrome c-type biogenesis</keyword>
<evidence type="ECO:0000256" key="5">
    <source>
        <dbReference type="ARBA" id="ARBA00022692"/>
    </source>
</evidence>
<keyword evidence="8 10" id="KW-0472">Membrane</keyword>
<dbReference type="Proteomes" id="UP001652503">
    <property type="component" value="Unassembled WGS sequence"/>
</dbReference>
<feature type="transmembrane region" description="Helical" evidence="10">
    <location>
        <begin position="126"/>
        <end position="144"/>
    </location>
</feature>
<evidence type="ECO:0000256" key="2">
    <source>
        <dbReference type="ARBA" id="ARBA00009186"/>
    </source>
</evidence>
<dbReference type="Pfam" id="PF16327">
    <property type="entry name" value="CcmF_C"/>
    <property type="match status" value="1"/>
</dbReference>
<gene>
    <name evidence="13" type="ORF">OE647_02530</name>
</gene>
<dbReference type="PANTHER" id="PTHR43653">
    <property type="entry name" value="CYTOCHROME C ASSEMBLY PROTEIN-RELATED"/>
    <property type="match status" value="1"/>
</dbReference>
<feature type="transmembrane region" description="Helical" evidence="10">
    <location>
        <begin position="207"/>
        <end position="229"/>
    </location>
</feature>
<organism evidence="13 14">
    <name type="scientific">Albidovulum sediminicola</name>
    <dbReference type="NCBI Taxonomy" id="2984331"/>
    <lineage>
        <taxon>Bacteria</taxon>
        <taxon>Pseudomonadati</taxon>
        <taxon>Pseudomonadota</taxon>
        <taxon>Alphaproteobacteria</taxon>
        <taxon>Rhodobacterales</taxon>
        <taxon>Paracoccaceae</taxon>
        <taxon>Albidovulum</taxon>
    </lineage>
</organism>
<feature type="transmembrane region" description="Helical" evidence="10">
    <location>
        <begin position="6"/>
        <end position="29"/>
    </location>
</feature>
<feature type="transmembrane region" description="Helical" evidence="10">
    <location>
        <begin position="96"/>
        <end position="114"/>
    </location>
</feature>
<dbReference type="EMBL" id="JAOWLA010000002">
    <property type="protein sequence ID" value="MCV2863610.1"/>
    <property type="molecule type" value="Genomic_DNA"/>
</dbReference>
<feature type="transmembrane region" description="Helical" evidence="10">
    <location>
        <begin position="312"/>
        <end position="331"/>
    </location>
</feature>
<evidence type="ECO:0000256" key="6">
    <source>
        <dbReference type="ARBA" id="ARBA00022748"/>
    </source>
</evidence>
<dbReference type="InterPro" id="IPR032523">
    <property type="entry name" value="CcmF_C"/>
</dbReference>
<evidence type="ECO:0000259" key="12">
    <source>
        <dbReference type="Pfam" id="PF16327"/>
    </source>
</evidence>
<protein>
    <submittedName>
        <fullName evidence="13">Heme lyase CcmF/NrfE family subunit</fullName>
    </submittedName>
</protein>
<comment type="function">
    <text evidence="9">Required for the biogenesis of c-type cytochromes. Possible subunit of a heme lyase.</text>
</comment>
<evidence type="ECO:0000256" key="1">
    <source>
        <dbReference type="ARBA" id="ARBA00004429"/>
    </source>
</evidence>
<dbReference type="PRINTS" id="PR01410">
    <property type="entry name" value="CCBIOGENESIS"/>
</dbReference>
<keyword evidence="5 10" id="KW-0812">Transmembrane</keyword>
<dbReference type="InterPro" id="IPR002541">
    <property type="entry name" value="Cyt_c_assembly"/>
</dbReference>
<evidence type="ECO:0000256" key="9">
    <source>
        <dbReference type="ARBA" id="ARBA00037230"/>
    </source>
</evidence>
<dbReference type="RefSeq" id="WP_263720070.1">
    <property type="nucleotide sequence ID" value="NZ_JAOWLA010000002.1"/>
</dbReference>
<feature type="transmembrane region" description="Helical" evidence="10">
    <location>
        <begin position="175"/>
        <end position="195"/>
    </location>
</feature>
<evidence type="ECO:0000313" key="13">
    <source>
        <dbReference type="EMBL" id="MCV2863610.1"/>
    </source>
</evidence>
<feature type="domain" description="Cytochrome c assembly protein" evidence="11">
    <location>
        <begin position="89"/>
        <end position="295"/>
    </location>
</feature>
<feature type="transmembrane region" description="Helical" evidence="10">
    <location>
        <begin position="614"/>
        <end position="638"/>
    </location>
</feature>
<reference evidence="13 14" key="1">
    <citation type="submission" date="2022-10" db="EMBL/GenBank/DDBJ databases">
        <title>Defluviimonas sp. nov., isolated from ocean surface water.</title>
        <authorList>
            <person name="He W."/>
            <person name="Wang L."/>
            <person name="Zhang D.-F."/>
        </authorList>
    </citation>
    <scope>NUCLEOTIDE SEQUENCE [LARGE SCALE GENOMIC DNA]</scope>
    <source>
        <strain evidence="13 14">WL0075</strain>
    </source>
</reference>
<keyword evidence="13" id="KW-0456">Lyase</keyword>
<feature type="transmembrane region" description="Helical" evidence="10">
    <location>
        <begin position="491"/>
        <end position="516"/>
    </location>
</feature>
<accession>A0ABT2YXK7</accession>
<evidence type="ECO:0000259" key="11">
    <source>
        <dbReference type="Pfam" id="PF01578"/>
    </source>
</evidence>
<feature type="transmembrane region" description="Helical" evidence="10">
    <location>
        <begin position="425"/>
        <end position="444"/>
    </location>
</feature>
<feature type="domain" description="Cytochrome c-type biogenesis protein CcmF C-terminal" evidence="12">
    <location>
        <begin position="315"/>
        <end position="640"/>
    </location>
</feature>
<dbReference type="PRINTS" id="PR01411">
    <property type="entry name" value="CCMFBIOGNSIS"/>
</dbReference>
<dbReference type="GO" id="GO:0016829">
    <property type="term" value="F:lyase activity"/>
    <property type="evidence" value="ECO:0007669"/>
    <property type="project" value="UniProtKB-KW"/>
</dbReference>
<dbReference type="InterPro" id="IPR003567">
    <property type="entry name" value="Cyt_c_biogenesis"/>
</dbReference>
<comment type="similarity">
    <text evidence="2">Belongs to the CcmF/CycK/Ccl1/NrfE/CcsA family.</text>
</comment>
<feature type="transmembrane region" description="Helical" evidence="10">
    <location>
        <begin position="272"/>
        <end position="292"/>
    </location>
</feature>
<feature type="transmembrane region" description="Helical" evidence="10">
    <location>
        <begin position="41"/>
        <end position="62"/>
    </location>
</feature>
<feature type="transmembrane region" description="Helical" evidence="10">
    <location>
        <begin position="394"/>
        <end position="413"/>
    </location>
</feature>
<name>A0ABT2YXK7_9RHOB</name>
<feature type="transmembrane region" description="Helical" evidence="10">
    <location>
        <begin position="450"/>
        <end position="470"/>
    </location>
</feature>
<keyword evidence="3" id="KW-1003">Cell membrane</keyword>
<comment type="subcellular location">
    <subcellularLocation>
        <location evidence="1">Cell inner membrane</location>
        <topology evidence="1">Multi-pass membrane protein</topology>
    </subcellularLocation>
</comment>
<evidence type="ECO:0000256" key="10">
    <source>
        <dbReference type="SAM" id="Phobius"/>
    </source>
</evidence>
<proteinExistence type="inferred from homology"/>